<organism evidence="2 3">
    <name type="scientific">Pseudovirgaria hyperparasitica</name>
    <dbReference type="NCBI Taxonomy" id="470096"/>
    <lineage>
        <taxon>Eukaryota</taxon>
        <taxon>Fungi</taxon>
        <taxon>Dikarya</taxon>
        <taxon>Ascomycota</taxon>
        <taxon>Pezizomycotina</taxon>
        <taxon>Dothideomycetes</taxon>
        <taxon>Dothideomycetes incertae sedis</taxon>
        <taxon>Acrospermales</taxon>
        <taxon>Acrospermaceae</taxon>
        <taxon>Pseudovirgaria</taxon>
    </lineage>
</organism>
<dbReference type="GeneID" id="54485816"/>
<dbReference type="SUPFAM" id="SSF82199">
    <property type="entry name" value="SET domain"/>
    <property type="match status" value="1"/>
</dbReference>
<feature type="compositionally biased region" description="Polar residues" evidence="1">
    <location>
        <begin position="755"/>
        <end position="771"/>
    </location>
</feature>
<keyword evidence="3" id="KW-1185">Reference proteome</keyword>
<dbReference type="Proteomes" id="UP000799437">
    <property type="component" value="Unassembled WGS sequence"/>
</dbReference>
<dbReference type="Gene3D" id="3.90.1410.10">
    <property type="entry name" value="set domain protein methyltransferase, domain 1"/>
    <property type="match status" value="1"/>
</dbReference>
<dbReference type="EMBL" id="ML996582">
    <property type="protein sequence ID" value="KAF2753879.1"/>
    <property type="molecule type" value="Genomic_DNA"/>
</dbReference>
<dbReference type="RefSeq" id="XP_033596330.1">
    <property type="nucleotide sequence ID" value="XM_033744762.1"/>
</dbReference>
<dbReference type="PANTHER" id="PTHR13271:SF135">
    <property type="entry name" value="SET DOMAIN PROTEIN (AFU_ORTHOLOGUE AFUA_4G11040)"/>
    <property type="match status" value="1"/>
</dbReference>
<feature type="region of interest" description="Disordered" evidence="1">
    <location>
        <begin position="665"/>
        <end position="728"/>
    </location>
</feature>
<dbReference type="InterPro" id="IPR050600">
    <property type="entry name" value="SETD3_SETD6_MTase"/>
</dbReference>
<dbReference type="OrthoDB" id="42889at2759"/>
<dbReference type="AlphaFoldDB" id="A0A6A6VVI2"/>
<evidence type="ECO:0000313" key="2">
    <source>
        <dbReference type="EMBL" id="KAF2753879.1"/>
    </source>
</evidence>
<feature type="compositionally biased region" description="Gly residues" evidence="1">
    <location>
        <begin position="669"/>
        <end position="680"/>
    </location>
</feature>
<dbReference type="InterPro" id="IPR046341">
    <property type="entry name" value="SET_dom_sf"/>
</dbReference>
<feature type="region of interest" description="Disordered" evidence="1">
    <location>
        <begin position="746"/>
        <end position="849"/>
    </location>
</feature>
<accession>A0A6A6VVI2</accession>
<dbReference type="PANTHER" id="PTHR13271">
    <property type="entry name" value="UNCHARACTERIZED PUTATIVE METHYLTRANSFERASE"/>
    <property type="match status" value="1"/>
</dbReference>
<name>A0A6A6VVI2_9PEZI</name>
<reference evidence="2" key="1">
    <citation type="journal article" date="2020" name="Stud. Mycol.">
        <title>101 Dothideomycetes genomes: a test case for predicting lifestyles and emergence of pathogens.</title>
        <authorList>
            <person name="Haridas S."/>
            <person name="Albert R."/>
            <person name="Binder M."/>
            <person name="Bloem J."/>
            <person name="Labutti K."/>
            <person name="Salamov A."/>
            <person name="Andreopoulos B."/>
            <person name="Baker S."/>
            <person name="Barry K."/>
            <person name="Bills G."/>
            <person name="Bluhm B."/>
            <person name="Cannon C."/>
            <person name="Castanera R."/>
            <person name="Culley D."/>
            <person name="Daum C."/>
            <person name="Ezra D."/>
            <person name="Gonzalez J."/>
            <person name="Henrissat B."/>
            <person name="Kuo A."/>
            <person name="Liang C."/>
            <person name="Lipzen A."/>
            <person name="Lutzoni F."/>
            <person name="Magnuson J."/>
            <person name="Mondo S."/>
            <person name="Nolan M."/>
            <person name="Ohm R."/>
            <person name="Pangilinan J."/>
            <person name="Park H.-J."/>
            <person name="Ramirez L."/>
            <person name="Alfaro M."/>
            <person name="Sun H."/>
            <person name="Tritt A."/>
            <person name="Yoshinaga Y."/>
            <person name="Zwiers L.-H."/>
            <person name="Turgeon B."/>
            <person name="Goodwin S."/>
            <person name="Spatafora J."/>
            <person name="Crous P."/>
            <person name="Grigoriev I."/>
        </authorList>
    </citation>
    <scope>NUCLEOTIDE SEQUENCE</scope>
    <source>
        <strain evidence="2">CBS 121739</strain>
    </source>
</reference>
<gene>
    <name evidence="2" type="ORF">EJ05DRAFT_479900</name>
</gene>
<sequence>MDLLDPRTGPDSDTLSYPNPFLNYTAAKAWFVDNGGRFHEKCFLDRSSTGVALYARQDIPLDHHDDDDDDDDDDATTEPTSDNVICYCPMNLSISYLNVLPPDHPHFKLSIPHFYDSLAAKLVASTPLHVVSWFFLAEQYLKGKDSPWYYYIAALPPIGDIPWIDEDYVKPWLRGTNLFHATDARNVLWNSWIEKALQILRDAGFRHLDKYNWDLMHWAAQLYSSRGFTSTHIFPDITPPLSILFPVIDFLNHSNDAKVTWAFTPRANPDGFYLETNQSHKRGDQVFNNYGPKSNEELMLGYGFCIKNNPFDHVVMRPVLSHQLDQLSLAFREELAACSGRNVVELQAGVDFFIRRADHPAGDYRAANYPTLLTFFHPRLVRMLIGLSYATSHRVRRNGRAPIDLGKPDQGRLILQAYRNIVKSLEGRVAAIRQNQRENGVPESARQNFAVIYRDSQLDIMLDVIQRYTETVQSLLAVGQRPLPDLSGSCAIVDLTNVMYALRETMPDHYEDFVDGISNEVPDTRDPAEIVSHENADTVFVMLLAFIRTSRVVPLRNGLILLPQAWVSDLMASYTRPIADAVDTVSRPFCESVIELARHGRSPSSVWLENEPENDMVENMVWAMWVFGHEAWHWEGRDVIYVRDLVGTVPFHGYAKEDWLWPDCPAPAEGGGGGGGGNVDGGDDDGDSGVTRDDGDSGATAAAAEDNSDLGSSEAVGGGGAAAAAPRPMIRARVSSGLAPTMPSRVTERMAEQAPSRQPSTGNLYTASNGVNGHAADGPAVNGHAADGPAVNGHAADGPAVNGHAADGPAVNGDAVNGDAVNGRAADGPAVNGDAVNGHAVNGSSSGAN</sequence>
<proteinExistence type="predicted"/>
<evidence type="ECO:0000313" key="3">
    <source>
        <dbReference type="Proteomes" id="UP000799437"/>
    </source>
</evidence>
<evidence type="ECO:0000256" key="1">
    <source>
        <dbReference type="SAM" id="MobiDB-lite"/>
    </source>
</evidence>
<dbReference type="GO" id="GO:0016279">
    <property type="term" value="F:protein-lysine N-methyltransferase activity"/>
    <property type="evidence" value="ECO:0007669"/>
    <property type="project" value="UniProtKB-ARBA"/>
</dbReference>
<protein>
    <submittedName>
        <fullName evidence="2">SET domain-containing protein</fullName>
    </submittedName>
</protein>